<feature type="non-terminal residue" evidence="1">
    <location>
        <position position="61"/>
    </location>
</feature>
<comment type="caution">
    <text evidence="1">The sequence shown here is derived from an EMBL/GenBank/DDBJ whole genome shotgun (WGS) entry which is preliminary data.</text>
</comment>
<dbReference type="EMBL" id="BART01003802">
    <property type="protein sequence ID" value="GAG61736.1"/>
    <property type="molecule type" value="Genomic_DNA"/>
</dbReference>
<protein>
    <submittedName>
        <fullName evidence="1">Uncharacterized protein</fullName>
    </submittedName>
</protein>
<evidence type="ECO:0000313" key="1">
    <source>
        <dbReference type="EMBL" id="GAG61736.1"/>
    </source>
</evidence>
<name>X1APD7_9ZZZZ</name>
<organism evidence="1">
    <name type="scientific">marine sediment metagenome</name>
    <dbReference type="NCBI Taxonomy" id="412755"/>
    <lineage>
        <taxon>unclassified sequences</taxon>
        <taxon>metagenomes</taxon>
        <taxon>ecological metagenomes</taxon>
    </lineage>
</organism>
<dbReference type="AlphaFoldDB" id="X1APD7"/>
<proteinExistence type="predicted"/>
<gene>
    <name evidence="1" type="ORF">S01H4_10114</name>
</gene>
<sequence>MYVIKNYNNPFEIVNISEDYKDKCLGQAKRLQKEEIKFYMELFTDLLKQIKWGEGSKVFFK</sequence>
<accession>X1APD7</accession>
<reference evidence="1" key="1">
    <citation type="journal article" date="2014" name="Front. Microbiol.">
        <title>High frequency of phylogenetically diverse reductive dehalogenase-homologous genes in deep subseafloor sedimentary metagenomes.</title>
        <authorList>
            <person name="Kawai M."/>
            <person name="Futagami T."/>
            <person name="Toyoda A."/>
            <person name="Takaki Y."/>
            <person name="Nishi S."/>
            <person name="Hori S."/>
            <person name="Arai W."/>
            <person name="Tsubouchi T."/>
            <person name="Morono Y."/>
            <person name="Uchiyama I."/>
            <person name="Ito T."/>
            <person name="Fujiyama A."/>
            <person name="Inagaki F."/>
            <person name="Takami H."/>
        </authorList>
    </citation>
    <scope>NUCLEOTIDE SEQUENCE</scope>
    <source>
        <strain evidence="1">Expedition CK06-06</strain>
    </source>
</reference>